<evidence type="ECO:0000313" key="5">
    <source>
        <dbReference type="Proteomes" id="UP000596660"/>
    </source>
</evidence>
<proteinExistence type="predicted"/>
<evidence type="ECO:0000256" key="2">
    <source>
        <dbReference type="PROSITE-ProRule" id="PRU00703"/>
    </source>
</evidence>
<dbReference type="Gramene" id="AUR62001899-RA">
    <property type="protein sequence ID" value="AUR62001899-RA:cds"/>
    <property type="gene ID" value="AUR62001899"/>
</dbReference>
<reference evidence="4" key="1">
    <citation type="journal article" date="2017" name="Nature">
        <title>The genome of Chenopodium quinoa.</title>
        <authorList>
            <person name="Jarvis D.E."/>
            <person name="Ho Y.S."/>
            <person name="Lightfoot D.J."/>
            <person name="Schmoeckel S.M."/>
            <person name="Li B."/>
            <person name="Borm T.J.A."/>
            <person name="Ohyanagi H."/>
            <person name="Mineta K."/>
            <person name="Michell C.T."/>
            <person name="Saber N."/>
            <person name="Kharbatia N.M."/>
            <person name="Rupper R.R."/>
            <person name="Sharp A.R."/>
            <person name="Dally N."/>
            <person name="Boughton B.A."/>
            <person name="Woo Y.H."/>
            <person name="Gao G."/>
            <person name="Schijlen E.G.W.M."/>
            <person name="Guo X."/>
            <person name="Momin A.A."/>
            <person name="Negrao S."/>
            <person name="Al-Babili S."/>
            <person name="Gehring C."/>
            <person name="Roessner U."/>
            <person name="Jung C."/>
            <person name="Murphy K."/>
            <person name="Arold S.T."/>
            <person name="Gojobori T."/>
            <person name="van der Linden C.G."/>
            <person name="van Loo E.N."/>
            <person name="Jellen E.N."/>
            <person name="Maughan P.J."/>
            <person name="Tester M."/>
        </authorList>
    </citation>
    <scope>NUCLEOTIDE SEQUENCE [LARGE SCALE GENOMIC DNA]</scope>
    <source>
        <strain evidence="4">cv. PI 614886</strain>
    </source>
</reference>
<dbReference type="PANTHER" id="PTHR48108">
    <property type="entry name" value="CBS DOMAIN-CONTAINING PROTEIN CBSX2, CHLOROPLASTIC"/>
    <property type="match status" value="1"/>
</dbReference>
<evidence type="ECO:0000313" key="4">
    <source>
        <dbReference type="EnsemblPlants" id="AUR62001899-RA:cds"/>
    </source>
</evidence>
<dbReference type="OrthoDB" id="418595at2759"/>
<accession>A0A803KS91</accession>
<dbReference type="SUPFAM" id="SSF54631">
    <property type="entry name" value="CBS-domain pair"/>
    <property type="match status" value="1"/>
</dbReference>
<feature type="domain" description="CBS" evidence="3">
    <location>
        <begin position="82"/>
        <end position="143"/>
    </location>
</feature>
<dbReference type="InterPro" id="IPR000644">
    <property type="entry name" value="CBS_dom"/>
</dbReference>
<protein>
    <recommendedName>
        <fullName evidence="3">CBS domain-containing protein</fullName>
    </recommendedName>
</protein>
<gene>
    <name evidence="4" type="primary">LOC110717553</name>
</gene>
<keyword evidence="1" id="KW-0677">Repeat</keyword>
<dbReference type="AlphaFoldDB" id="A0A803KS91"/>
<dbReference type="Proteomes" id="UP000596660">
    <property type="component" value="Unplaced"/>
</dbReference>
<dbReference type="RefSeq" id="XP_021751978.1">
    <property type="nucleotide sequence ID" value="XM_021896286.1"/>
</dbReference>
<dbReference type="GeneID" id="110717553"/>
<dbReference type="Pfam" id="PF00571">
    <property type="entry name" value="CBS"/>
    <property type="match status" value="2"/>
</dbReference>
<keyword evidence="5" id="KW-1185">Reference proteome</keyword>
<feature type="domain" description="CBS" evidence="3">
    <location>
        <begin position="176"/>
        <end position="233"/>
    </location>
</feature>
<dbReference type="SMART" id="SM00116">
    <property type="entry name" value="CBS"/>
    <property type="match status" value="2"/>
</dbReference>
<evidence type="ECO:0000259" key="3">
    <source>
        <dbReference type="PROSITE" id="PS51371"/>
    </source>
</evidence>
<dbReference type="Gene3D" id="3.10.580.10">
    <property type="entry name" value="CBS-domain"/>
    <property type="match status" value="1"/>
</dbReference>
<dbReference type="PROSITE" id="PS51371">
    <property type="entry name" value="CBS"/>
    <property type="match status" value="2"/>
</dbReference>
<organism evidence="4 5">
    <name type="scientific">Chenopodium quinoa</name>
    <name type="common">Quinoa</name>
    <dbReference type="NCBI Taxonomy" id="63459"/>
    <lineage>
        <taxon>Eukaryota</taxon>
        <taxon>Viridiplantae</taxon>
        <taxon>Streptophyta</taxon>
        <taxon>Embryophyta</taxon>
        <taxon>Tracheophyta</taxon>
        <taxon>Spermatophyta</taxon>
        <taxon>Magnoliopsida</taxon>
        <taxon>eudicotyledons</taxon>
        <taxon>Gunneridae</taxon>
        <taxon>Pentapetalae</taxon>
        <taxon>Caryophyllales</taxon>
        <taxon>Chenopodiaceae</taxon>
        <taxon>Chenopodioideae</taxon>
        <taxon>Atripliceae</taxon>
        <taxon>Chenopodium</taxon>
    </lineage>
</organism>
<keyword evidence="2" id="KW-0129">CBS domain</keyword>
<sequence>MDSKLIIVAELPNFLSPLRQLPCLQLCRRIPCASRTFQLSNDGSLRFRRCFSAAASAASHSSTLTSNSTPSRNGVYTVGDFMTKKEDLVIVKPSTTVDEALETLVEYRITGFPVINDDWELVGVVSDYDLLALDSISGTGVAETSMFPEVDSTWKVFNELQSLLSKTNGKLVSDVMTQVPVAVRETTNLEDAARLLLETRYRRLPVVDADGKLVGIITRGNVVRAALQIKRESEKKGQ</sequence>
<dbReference type="EnsemblPlants" id="AUR62001899-RA">
    <property type="protein sequence ID" value="AUR62001899-RA:cds"/>
    <property type="gene ID" value="AUR62001899"/>
</dbReference>
<dbReference type="KEGG" id="cqi:110717553"/>
<dbReference type="PANTHER" id="PTHR48108:SF6">
    <property type="entry name" value="CBS DOMAIN-CONTAINING PROTEIN CBSX1, CHLOROPLASTIC"/>
    <property type="match status" value="1"/>
</dbReference>
<name>A0A803KS91_CHEQI</name>
<dbReference type="OMA" id="RRTENDM"/>
<dbReference type="InterPro" id="IPR046342">
    <property type="entry name" value="CBS_dom_sf"/>
</dbReference>
<evidence type="ECO:0000256" key="1">
    <source>
        <dbReference type="ARBA" id="ARBA00022737"/>
    </source>
</evidence>
<dbReference type="InterPro" id="IPR051462">
    <property type="entry name" value="CBS_domain-containing"/>
</dbReference>
<reference evidence="4" key="2">
    <citation type="submission" date="2021-03" db="UniProtKB">
        <authorList>
            <consortium name="EnsemblPlants"/>
        </authorList>
    </citation>
    <scope>IDENTIFICATION</scope>
</reference>